<dbReference type="Gene3D" id="1.25.40.20">
    <property type="entry name" value="Ankyrin repeat-containing domain"/>
    <property type="match status" value="1"/>
</dbReference>
<dbReference type="SUPFAM" id="SSF48403">
    <property type="entry name" value="Ankyrin repeat"/>
    <property type="match status" value="1"/>
</dbReference>
<evidence type="ECO:0000313" key="2">
    <source>
        <dbReference type="EMBL" id="CEK63054.1"/>
    </source>
</evidence>
<feature type="compositionally biased region" description="Basic and acidic residues" evidence="1">
    <location>
        <begin position="83"/>
        <end position="92"/>
    </location>
</feature>
<gene>
    <name evidence="2" type="primary">ORF46990</name>
</gene>
<feature type="region of interest" description="Disordered" evidence="1">
    <location>
        <begin position="257"/>
        <end position="277"/>
    </location>
</feature>
<feature type="region of interest" description="Disordered" evidence="1">
    <location>
        <begin position="1"/>
        <end position="39"/>
    </location>
</feature>
<feature type="compositionally biased region" description="Polar residues" evidence="1">
    <location>
        <begin position="226"/>
        <end position="241"/>
    </location>
</feature>
<feature type="non-terminal residue" evidence="2">
    <location>
        <position position="544"/>
    </location>
</feature>
<name>A0A0B6Z376_9EUPU</name>
<dbReference type="EMBL" id="HACG01016189">
    <property type="protein sequence ID" value="CEK63054.1"/>
    <property type="molecule type" value="Transcribed_RNA"/>
</dbReference>
<dbReference type="InterPro" id="IPR036770">
    <property type="entry name" value="Ankyrin_rpt-contain_sf"/>
</dbReference>
<feature type="compositionally biased region" description="Low complexity" evidence="1">
    <location>
        <begin position="130"/>
        <end position="139"/>
    </location>
</feature>
<organism evidence="2">
    <name type="scientific">Arion vulgaris</name>
    <dbReference type="NCBI Taxonomy" id="1028688"/>
    <lineage>
        <taxon>Eukaryota</taxon>
        <taxon>Metazoa</taxon>
        <taxon>Spiralia</taxon>
        <taxon>Lophotrochozoa</taxon>
        <taxon>Mollusca</taxon>
        <taxon>Gastropoda</taxon>
        <taxon>Heterobranchia</taxon>
        <taxon>Euthyneura</taxon>
        <taxon>Panpulmonata</taxon>
        <taxon>Eupulmonata</taxon>
        <taxon>Stylommatophora</taxon>
        <taxon>Helicina</taxon>
        <taxon>Arionoidea</taxon>
        <taxon>Arionidae</taxon>
        <taxon>Arion</taxon>
    </lineage>
</organism>
<reference evidence="2" key="1">
    <citation type="submission" date="2014-12" db="EMBL/GenBank/DDBJ databases">
        <title>Insight into the proteome of Arion vulgaris.</title>
        <authorList>
            <person name="Aradska J."/>
            <person name="Bulat T."/>
            <person name="Smidak R."/>
            <person name="Sarate P."/>
            <person name="Gangsoo J."/>
            <person name="Sialana F."/>
            <person name="Bilban M."/>
            <person name="Lubec G."/>
        </authorList>
    </citation>
    <scope>NUCLEOTIDE SEQUENCE</scope>
    <source>
        <tissue evidence="2">Skin</tissue>
    </source>
</reference>
<feature type="non-terminal residue" evidence="2">
    <location>
        <position position="1"/>
    </location>
</feature>
<feature type="region of interest" description="Disordered" evidence="1">
    <location>
        <begin position="83"/>
        <end position="242"/>
    </location>
</feature>
<sequence length="544" mass="60930">NSISDYLDSANPETKPPSPGDKIFNNVTAGSSPKDNQLKHGIYTQSKAIISKGSKFPLNIGNPAMQKKVQEKLQDVQNRVDMFRSTRMDDNRSITSNESLRGTRSKPPTPVLTRKYTERNSPTPAPSKDFTSSMSSTSFQIPVEIQNSPTDSISPPPQFTPSQPSLNTAHTSASQLVRPGSTPASKREDVTSLHESLLTDFRHEQLTQTNRSLTNSKANKHRPRNLSRSFASTPTDHSPTSLKGLFINLKNKLAPKKHELTQSQNHSRSGSSFSGVNSDKESECNCKGYHCHNFSGEAVNNDLEARKEKRQEIIMSSMNLQEEERIESLDDPRNIFWTPALSFHPYKHGDKRVKFSSLWPKYKEIRELLQNSGVQQTILSPDAVLDVCTLACTCGPAHLLQCLVELELIRIDQIVESGSGLLHLAILAHNIESAQYLMATKISPKIRDGRGLTADQVCFNPTIRKQMAPRYILNRDVSRDKIMLKPSLQDKDSIFKLASNPRHFVEIQKKLQTLDFNVNTECDNNGDFLLHITVRKGLNQLPLP</sequence>
<feature type="compositionally biased region" description="Polar residues" evidence="1">
    <location>
        <begin position="25"/>
        <end position="35"/>
    </location>
</feature>
<evidence type="ECO:0000256" key="1">
    <source>
        <dbReference type="SAM" id="MobiDB-lite"/>
    </source>
</evidence>
<protein>
    <submittedName>
        <fullName evidence="2">Uncharacterized protein</fullName>
    </submittedName>
</protein>
<accession>A0A0B6Z376</accession>
<feature type="compositionally biased region" description="Polar residues" evidence="1">
    <location>
        <begin position="93"/>
        <end position="102"/>
    </location>
</feature>
<dbReference type="AlphaFoldDB" id="A0A0B6Z376"/>
<feature type="compositionally biased region" description="Low complexity" evidence="1">
    <location>
        <begin position="262"/>
        <end position="277"/>
    </location>
</feature>
<feature type="compositionally biased region" description="Polar residues" evidence="1">
    <location>
        <begin position="206"/>
        <end position="217"/>
    </location>
</feature>
<feature type="compositionally biased region" description="Polar residues" evidence="1">
    <location>
        <begin position="166"/>
        <end position="175"/>
    </location>
</feature>
<proteinExistence type="predicted"/>